<evidence type="ECO:0000256" key="3">
    <source>
        <dbReference type="ARBA" id="ARBA00023082"/>
    </source>
</evidence>
<sequence>MERDARQVLSELLILRAQGGDERAFAELHQLWCGDVERYAAGKVGDRHGAEEVAQSSWVAIARGLGRLDDPARFAGWAFRIVARRAADWIRGRQTARRQAEELQGQVATEVDDGPAPARDDDITRLQECIAGMDTATRELLELFYQTGLSVGEIADVLGVPAGTVKSRLFHAREALKRQIERESP</sequence>
<proteinExistence type="inferred from homology"/>
<dbReference type="NCBIfam" id="TIGR02937">
    <property type="entry name" value="sigma70-ECF"/>
    <property type="match status" value="1"/>
</dbReference>
<dbReference type="InterPro" id="IPR014284">
    <property type="entry name" value="RNA_pol_sigma-70_dom"/>
</dbReference>
<evidence type="ECO:0000256" key="5">
    <source>
        <dbReference type="ARBA" id="ARBA00023163"/>
    </source>
</evidence>
<dbReference type="PANTHER" id="PTHR43133:SF8">
    <property type="entry name" value="RNA POLYMERASE SIGMA FACTOR HI_1459-RELATED"/>
    <property type="match status" value="1"/>
</dbReference>
<name>A0ABZ1C6Z2_9BACT</name>
<keyword evidence="4" id="KW-0238">DNA-binding</keyword>
<keyword evidence="9" id="KW-1185">Reference proteome</keyword>
<evidence type="ECO:0000259" key="7">
    <source>
        <dbReference type="Pfam" id="PF08281"/>
    </source>
</evidence>
<evidence type="ECO:0000256" key="1">
    <source>
        <dbReference type="ARBA" id="ARBA00010641"/>
    </source>
</evidence>
<gene>
    <name evidence="8" type="ORF">K1X11_021980</name>
</gene>
<dbReference type="SUPFAM" id="SSF88946">
    <property type="entry name" value="Sigma2 domain of RNA polymerase sigma factors"/>
    <property type="match status" value="1"/>
</dbReference>
<accession>A0ABZ1C6Z2</accession>
<dbReference type="Pfam" id="PF04542">
    <property type="entry name" value="Sigma70_r2"/>
    <property type="match status" value="1"/>
</dbReference>
<evidence type="ECO:0000313" key="9">
    <source>
        <dbReference type="Proteomes" id="UP000738431"/>
    </source>
</evidence>
<dbReference type="InterPro" id="IPR039425">
    <property type="entry name" value="RNA_pol_sigma-70-like"/>
</dbReference>
<dbReference type="InterPro" id="IPR013249">
    <property type="entry name" value="RNA_pol_sigma70_r4_t2"/>
</dbReference>
<dbReference type="InterPro" id="IPR036388">
    <property type="entry name" value="WH-like_DNA-bd_sf"/>
</dbReference>
<dbReference type="Proteomes" id="UP000738431">
    <property type="component" value="Chromosome"/>
</dbReference>
<dbReference type="Gene3D" id="1.10.1740.10">
    <property type="match status" value="1"/>
</dbReference>
<evidence type="ECO:0000259" key="6">
    <source>
        <dbReference type="Pfam" id="PF04542"/>
    </source>
</evidence>
<feature type="domain" description="RNA polymerase sigma-70 region 2" evidence="6">
    <location>
        <begin position="35"/>
        <end position="94"/>
    </location>
</feature>
<protein>
    <submittedName>
        <fullName evidence="8">Sigma-70 family RNA polymerase sigma factor</fullName>
    </submittedName>
</protein>
<dbReference type="Gene3D" id="1.10.10.10">
    <property type="entry name" value="Winged helix-like DNA-binding domain superfamily/Winged helix DNA-binding domain"/>
    <property type="match status" value="1"/>
</dbReference>
<evidence type="ECO:0000256" key="2">
    <source>
        <dbReference type="ARBA" id="ARBA00023015"/>
    </source>
</evidence>
<keyword evidence="2" id="KW-0805">Transcription regulation</keyword>
<keyword evidence="5" id="KW-0804">Transcription</keyword>
<dbReference type="SUPFAM" id="SSF88659">
    <property type="entry name" value="Sigma3 and sigma4 domains of RNA polymerase sigma factors"/>
    <property type="match status" value="1"/>
</dbReference>
<evidence type="ECO:0000256" key="4">
    <source>
        <dbReference type="ARBA" id="ARBA00023125"/>
    </source>
</evidence>
<keyword evidence="3" id="KW-0731">Sigma factor</keyword>
<dbReference type="CDD" id="cd06171">
    <property type="entry name" value="Sigma70_r4"/>
    <property type="match status" value="1"/>
</dbReference>
<dbReference type="EMBL" id="CP139781">
    <property type="protein sequence ID" value="WRQ87493.1"/>
    <property type="molecule type" value="Genomic_DNA"/>
</dbReference>
<dbReference type="InterPro" id="IPR013324">
    <property type="entry name" value="RNA_pol_sigma_r3/r4-like"/>
</dbReference>
<organism evidence="8 9">
    <name type="scientific">Actomonas aquatica</name>
    <dbReference type="NCBI Taxonomy" id="2866162"/>
    <lineage>
        <taxon>Bacteria</taxon>
        <taxon>Pseudomonadati</taxon>
        <taxon>Verrucomicrobiota</taxon>
        <taxon>Opitutia</taxon>
        <taxon>Opitutales</taxon>
        <taxon>Opitutaceae</taxon>
        <taxon>Actomonas</taxon>
    </lineage>
</organism>
<feature type="domain" description="RNA polymerase sigma factor 70 region 4 type 2" evidence="7">
    <location>
        <begin position="125"/>
        <end position="176"/>
    </location>
</feature>
<evidence type="ECO:0000313" key="8">
    <source>
        <dbReference type="EMBL" id="WRQ87493.1"/>
    </source>
</evidence>
<reference evidence="8 9" key="1">
    <citation type="submission" date="2023-12" db="EMBL/GenBank/DDBJ databases">
        <title>Description of an unclassified Opitutus bacterium of Verrucomicrobiota.</title>
        <authorList>
            <person name="Zhang D.-F."/>
        </authorList>
    </citation>
    <scope>NUCLEOTIDE SEQUENCE [LARGE SCALE GENOMIC DNA]</scope>
    <source>
        <strain evidence="8 9">WL0086</strain>
    </source>
</reference>
<dbReference type="PANTHER" id="PTHR43133">
    <property type="entry name" value="RNA POLYMERASE ECF-TYPE SIGMA FACTO"/>
    <property type="match status" value="1"/>
</dbReference>
<dbReference type="InterPro" id="IPR013325">
    <property type="entry name" value="RNA_pol_sigma_r2"/>
</dbReference>
<dbReference type="InterPro" id="IPR007627">
    <property type="entry name" value="RNA_pol_sigma70_r2"/>
</dbReference>
<dbReference type="Pfam" id="PF08281">
    <property type="entry name" value="Sigma70_r4_2"/>
    <property type="match status" value="1"/>
</dbReference>
<comment type="similarity">
    <text evidence="1">Belongs to the sigma-70 factor family. ECF subfamily.</text>
</comment>
<dbReference type="RefSeq" id="WP_221030343.1">
    <property type="nucleotide sequence ID" value="NZ_CP139781.1"/>
</dbReference>